<feature type="transmembrane region" description="Helical" evidence="6">
    <location>
        <begin position="199"/>
        <end position="224"/>
    </location>
</feature>
<accession>A0AA47MUV7</accession>
<evidence type="ECO:0000256" key="1">
    <source>
        <dbReference type="ARBA" id="ARBA00004141"/>
    </source>
</evidence>
<dbReference type="GO" id="GO:0005886">
    <property type="term" value="C:plasma membrane"/>
    <property type="evidence" value="ECO:0007669"/>
    <property type="project" value="TreeGrafter"/>
</dbReference>
<evidence type="ECO:0000313" key="7">
    <source>
        <dbReference type="EMBL" id="KAK0147073.1"/>
    </source>
</evidence>
<protein>
    <recommendedName>
        <fullName evidence="6">Tetraspanin</fullName>
    </recommendedName>
</protein>
<keyword evidence="3 6" id="KW-0812">Transmembrane</keyword>
<sequence>MIFSWFCFCRVSLQVAGAVLAFVGVNAIRSYNNFHDFLENRYVLIPAVIIICVALVMFFLGLLGCCSTLRESTVGLNLFLIVILVLFAAEVTALAFCFIYQGKINGELQSTMSDVFMKYDGQNPDSGAVDILQEALQCCGVYNQTSWVSTPWFSGHNQTVPLSCCRNQTDHQCTGRLEQPELIYTEGCLGKLNLLLQNVLSYTMLVILGFAIVKFFGMLSVCVITCKGTKRSGYHPIYA</sequence>
<proteinExistence type="inferred from homology"/>
<name>A0AA47MUV7_MERPO</name>
<dbReference type="Proteomes" id="UP001174136">
    <property type="component" value="Unassembled WGS sequence"/>
</dbReference>
<evidence type="ECO:0000256" key="4">
    <source>
        <dbReference type="ARBA" id="ARBA00022989"/>
    </source>
</evidence>
<keyword evidence="8" id="KW-1185">Reference proteome</keyword>
<dbReference type="PANTHER" id="PTHR19282:SF120">
    <property type="entry name" value="TETRASPANIN-36"/>
    <property type="match status" value="1"/>
</dbReference>
<gene>
    <name evidence="7" type="primary">tspan36_0</name>
    <name evidence="7" type="ORF">N1851_013588</name>
</gene>
<dbReference type="AlphaFoldDB" id="A0AA47MUV7"/>
<dbReference type="InterPro" id="IPR008952">
    <property type="entry name" value="Tetraspanin_EC2_sf"/>
</dbReference>
<evidence type="ECO:0000256" key="5">
    <source>
        <dbReference type="ARBA" id="ARBA00023136"/>
    </source>
</evidence>
<feature type="transmembrane region" description="Helical" evidence="6">
    <location>
        <begin position="78"/>
        <end position="101"/>
    </location>
</feature>
<dbReference type="PANTHER" id="PTHR19282">
    <property type="entry name" value="TETRASPANIN"/>
    <property type="match status" value="1"/>
</dbReference>
<dbReference type="SUPFAM" id="SSF48652">
    <property type="entry name" value="Tetraspanin"/>
    <property type="match status" value="1"/>
</dbReference>
<keyword evidence="5 6" id="KW-0472">Membrane</keyword>
<evidence type="ECO:0000313" key="8">
    <source>
        <dbReference type="Proteomes" id="UP001174136"/>
    </source>
</evidence>
<comment type="caution">
    <text evidence="6">Lacks conserved residue(s) required for the propagation of feature annotation.</text>
</comment>
<dbReference type="InterPro" id="IPR000301">
    <property type="entry name" value="Tetraspanin_animals"/>
</dbReference>
<dbReference type="InterPro" id="IPR018499">
    <property type="entry name" value="Tetraspanin/Peripherin"/>
</dbReference>
<comment type="subcellular location">
    <subcellularLocation>
        <location evidence="1 6">Membrane</location>
        <topology evidence="1 6">Multi-pass membrane protein</topology>
    </subcellularLocation>
</comment>
<evidence type="ECO:0000256" key="6">
    <source>
        <dbReference type="RuleBase" id="RU361218"/>
    </source>
</evidence>
<dbReference type="PRINTS" id="PR00259">
    <property type="entry name" value="TMFOUR"/>
</dbReference>
<comment type="similarity">
    <text evidence="2 6">Belongs to the tetraspanin (TM4SF) family.</text>
</comment>
<feature type="transmembrane region" description="Helical" evidence="6">
    <location>
        <begin position="43"/>
        <end position="66"/>
    </location>
</feature>
<evidence type="ECO:0000256" key="2">
    <source>
        <dbReference type="ARBA" id="ARBA00006840"/>
    </source>
</evidence>
<dbReference type="Gene3D" id="1.10.1450.10">
    <property type="entry name" value="Tetraspanin"/>
    <property type="match status" value="1"/>
</dbReference>
<evidence type="ECO:0000256" key="3">
    <source>
        <dbReference type="ARBA" id="ARBA00022692"/>
    </source>
</evidence>
<dbReference type="EMBL" id="JAOPHQ010002371">
    <property type="protein sequence ID" value="KAK0147073.1"/>
    <property type="molecule type" value="Genomic_DNA"/>
</dbReference>
<dbReference type="PIRSF" id="PIRSF002419">
    <property type="entry name" value="Tetraspanin"/>
    <property type="match status" value="1"/>
</dbReference>
<organism evidence="7 8">
    <name type="scientific">Merluccius polli</name>
    <name type="common">Benguela hake</name>
    <name type="synonym">Merluccius cadenati</name>
    <dbReference type="NCBI Taxonomy" id="89951"/>
    <lineage>
        <taxon>Eukaryota</taxon>
        <taxon>Metazoa</taxon>
        <taxon>Chordata</taxon>
        <taxon>Craniata</taxon>
        <taxon>Vertebrata</taxon>
        <taxon>Euteleostomi</taxon>
        <taxon>Actinopterygii</taxon>
        <taxon>Neopterygii</taxon>
        <taxon>Teleostei</taxon>
        <taxon>Neoteleostei</taxon>
        <taxon>Acanthomorphata</taxon>
        <taxon>Zeiogadaria</taxon>
        <taxon>Gadariae</taxon>
        <taxon>Gadiformes</taxon>
        <taxon>Gadoidei</taxon>
        <taxon>Merlucciidae</taxon>
        <taxon>Merluccius</taxon>
    </lineage>
</organism>
<reference evidence="7" key="1">
    <citation type="journal article" date="2023" name="Front. Mar. Sci.">
        <title>A new Merluccius polli reference genome to investigate the effects of global change in West African waters.</title>
        <authorList>
            <person name="Mateo J.L."/>
            <person name="Blanco-Fernandez C."/>
            <person name="Garcia-Vazquez E."/>
            <person name="Machado-Schiaffino G."/>
        </authorList>
    </citation>
    <scope>NUCLEOTIDE SEQUENCE</scope>
    <source>
        <strain evidence="7">C29</strain>
        <tissue evidence="7">Fin</tissue>
    </source>
</reference>
<dbReference type="Pfam" id="PF00335">
    <property type="entry name" value="Tetraspanin"/>
    <property type="match status" value="1"/>
</dbReference>
<keyword evidence="4 6" id="KW-1133">Transmembrane helix</keyword>
<comment type="caution">
    <text evidence="7">The sequence shown here is derived from an EMBL/GenBank/DDBJ whole genome shotgun (WGS) entry which is preliminary data.</text>
</comment>